<dbReference type="PANTHER" id="PTHR46553:SF3">
    <property type="entry name" value="ADENINE NUCLEOTIDE ALPHA HYDROLASES-LIKE SUPERFAMILY PROTEIN"/>
    <property type="match status" value="1"/>
</dbReference>
<reference evidence="3" key="1">
    <citation type="journal article" date="2014" name="Int. J. Syst. Evol. Microbiol.">
        <title>Complete genome sequence of Corynebacterium casei LMG S-19264T (=DSM 44701T), isolated from a smear-ripened cheese.</title>
        <authorList>
            <consortium name="US DOE Joint Genome Institute (JGI-PGF)"/>
            <person name="Walter F."/>
            <person name="Albersmeier A."/>
            <person name="Kalinowski J."/>
            <person name="Ruckert C."/>
        </authorList>
    </citation>
    <scope>NUCLEOTIDE SEQUENCE</scope>
    <source>
        <strain evidence="3">JCM 4490</strain>
    </source>
</reference>
<dbReference type="EMBL" id="BMUE01000003">
    <property type="protein sequence ID" value="GGW42208.1"/>
    <property type="molecule type" value="Genomic_DNA"/>
</dbReference>
<reference evidence="3" key="2">
    <citation type="submission" date="2020-09" db="EMBL/GenBank/DDBJ databases">
        <authorList>
            <person name="Sun Q."/>
            <person name="Ohkuma M."/>
        </authorList>
    </citation>
    <scope>NUCLEOTIDE SEQUENCE</scope>
    <source>
        <strain evidence="3">JCM 4490</strain>
    </source>
</reference>
<dbReference type="CDD" id="cd23659">
    <property type="entry name" value="USP_At3g01520-like"/>
    <property type="match status" value="1"/>
</dbReference>
<dbReference type="Proteomes" id="UP000620224">
    <property type="component" value="Unassembled WGS sequence"/>
</dbReference>
<protein>
    <submittedName>
        <fullName evidence="3">Universal stress protein</fullName>
    </submittedName>
</protein>
<dbReference type="AlphaFoldDB" id="A0A918MPH2"/>
<evidence type="ECO:0000313" key="4">
    <source>
        <dbReference type="Proteomes" id="UP000620224"/>
    </source>
</evidence>
<dbReference type="InterPro" id="IPR014729">
    <property type="entry name" value="Rossmann-like_a/b/a_fold"/>
</dbReference>
<proteinExistence type="inferred from homology"/>
<dbReference type="InterPro" id="IPR006016">
    <property type="entry name" value="UspA"/>
</dbReference>
<evidence type="ECO:0000256" key="1">
    <source>
        <dbReference type="ARBA" id="ARBA00008791"/>
    </source>
</evidence>
<comment type="caution">
    <text evidence="3">The sequence shown here is derived from an EMBL/GenBank/DDBJ whole genome shotgun (WGS) entry which is preliminary data.</text>
</comment>
<dbReference type="PANTHER" id="PTHR46553">
    <property type="entry name" value="ADENINE NUCLEOTIDE ALPHA HYDROLASES-LIKE SUPERFAMILY PROTEIN"/>
    <property type="match status" value="1"/>
</dbReference>
<evidence type="ECO:0000259" key="2">
    <source>
        <dbReference type="Pfam" id="PF00582"/>
    </source>
</evidence>
<organism evidence="3 4">
    <name type="scientific">Streptomyces lucensis JCM 4490</name>
    <dbReference type="NCBI Taxonomy" id="1306176"/>
    <lineage>
        <taxon>Bacteria</taxon>
        <taxon>Bacillati</taxon>
        <taxon>Actinomycetota</taxon>
        <taxon>Actinomycetes</taxon>
        <taxon>Kitasatosporales</taxon>
        <taxon>Streptomycetaceae</taxon>
        <taxon>Streptomyces</taxon>
    </lineage>
</organism>
<dbReference type="PRINTS" id="PR01438">
    <property type="entry name" value="UNVRSLSTRESS"/>
</dbReference>
<feature type="domain" description="UspA" evidence="2">
    <location>
        <begin position="24"/>
        <end position="158"/>
    </location>
</feature>
<dbReference type="Gene3D" id="3.40.50.620">
    <property type="entry name" value="HUPs"/>
    <property type="match status" value="1"/>
</dbReference>
<evidence type="ECO:0000313" key="3">
    <source>
        <dbReference type="EMBL" id="GGW42208.1"/>
    </source>
</evidence>
<dbReference type="Pfam" id="PF00582">
    <property type="entry name" value="Usp"/>
    <property type="match status" value="1"/>
</dbReference>
<dbReference type="InterPro" id="IPR006015">
    <property type="entry name" value="Universal_stress_UspA"/>
</dbReference>
<gene>
    <name evidence="3" type="ORF">GCM10010503_18210</name>
</gene>
<keyword evidence="4" id="KW-1185">Reference proteome</keyword>
<accession>A0A918MPH2</accession>
<dbReference type="SUPFAM" id="SSF52402">
    <property type="entry name" value="Adenine nucleotide alpha hydrolases-like"/>
    <property type="match status" value="1"/>
</dbReference>
<name>A0A918MPH2_9ACTN</name>
<comment type="similarity">
    <text evidence="1">Belongs to the universal stress protein A family.</text>
</comment>
<sequence length="162" mass="17028">MVRSAGPDAAGEVERMDRDVSEPRIVVGVDGSQSSYAALRWAVGYAGLVGGVVEAVAVWELPGLYGWSAPAVDMDVDEDETRQKMRRELTDVLGADVADSVRTHVVHGNPADVLLRAAEGAEALVVGSRGRGGFARALLGSVSQHVSQHATCPVVLVRVGKK</sequence>